<dbReference type="GO" id="GO:0030001">
    <property type="term" value="P:metal ion transport"/>
    <property type="evidence" value="ECO:0007669"/>
    <property type="project" value="UniProtKB-ARBA"/>
</dbReference>
<sequence length="104" mass="10847">MKLMKKIKPGRIIVLGFLTVILLGAILLKLPISINDGVEVSFVDALFTSTSAVCVTGLIAVDTADTFTVFGRTVVALLIQIGGLGVTSVGVGFILLMGKKVSIK</sequence>
<dbReference type="GO" id="GO:0008324">
    <property type="term" value="F:monoatomic cation transmembrane transporter activity"/>
    <property type="evidence" value="ECO:0007669"/>
    <property type="project" value="InterPro"/>
</dbReference>
<keyword evidence="3" id="KW-1003">Cell membrane</keyword>
<dbReference type="RefSeq" id="WP_322459548.1">
    <property type="nucleotide sequence ID" value="NZ_WNVC01001471.1"/>
</dbReference>
<dbReference type="GO" id="GO:0005886">
    <property type="term" value="C:plasma membrane"/>
    <property type="evidence" value="ECO:0007669"/>
    <property type="project" value="UniProtKB-SubCell"/>
</dbReference>
<evidence type="ECO:0000256" key="4">
    <source>
        <dbReference type="ARBA" id="ARBA00022692"/>
    </source>
</evidence>
<dbReference type="Pfam" id="PF02386">
    <property type="entry name" value="TrkH"/>
    <property type="match status" value="1"/>
</dbReference>
<dbReference type="Proteomes" id="UP001291306">
    <property type="component" value="Unassembled WGS sequence"/>
</dbReference>
<comment type="subcellular location">
    <subcellularLocation>
        <location evidence="1">Cell membrane</location>
        <topology evidence="1">Multi-pass membrane protein</topology>
    </subcellularLocation>
</comment>
<evidence type="ECO:0000313" key="9">
    <source>
        <dbReference type="EMBL" id="MDZ5001495.1"/>
    </source>
</evidence>
<feature type="transmembrane region" description="Helical" evidence="8">
    <location>
        <begin position="73"/>
        <end position="97"/>
    </location>
</feature>
<feature type="transmembrane region" description="Helical" evidence="8">
    <location>
        <begin position="40"/>
        <end position="61"/>
    </location>
</feature>
<keyword evidence="4 8" id="KW-0812">Transmembrane</keyword>
<evidence type="ECO:0000313" key="10">
    <source>
        <dbReference type="Proteomes" id="UP001291306"/>
    </source>
</evidence>
<organism evidence="9 10">
    <name type="scientific">Clostridium perfringens</name>
    <dbReference type="NCBI Taxonomy" id="1502"/>
    <lineage>
        <taxon>Bacteria</taxon>
        <taxon>Bacillati</taxon>
        <taxon>Bacillota</taxon>
        <taxon>Clostridia</taxon>
        <taxon>Eubacteriales</taxon>
        <taxon>Clostridiaceae</taxon>
        <taxon>Clostridium</taxon>
    </lineage>
</organism>
<protein>
    <submittedName>
        <fullName evidence="9">H(+)-transporting ATPase</fullName>
    </submittedName>
</protein>
<dbReference type="EMBL" id="WNVC01001471">
    <property type="protein sequence ID" value="MDZ5001495.1"/>
    <property type="molecule type" value="Genomic_DNA"/>
</dbReference>
<feature type="non-terminal residue" evidence="9">
    <location>
        <position position="104"/>
    </location>
</feature>
<accession>A0AAW9II85</accession>
<feature type="transmembrane region" description="Helical" evidence="8">
    <location>
        <begin position="12"/>
        <end position="34"/>
    </location>
</feature>
<evidence type="ECO:0000256" key="7">
    <source>
        <dbReference type="ARBA" id="ARBA00023136"/>
    </source>
</evidence>
<keyword evidence="7 8" id="KW-0472">Membrane</keyword>
<dbReference type="AlphaFoldDB" id="A0AAW9II85"/>
<name>A0AAW9II85_CLOPF</name>
<keyword evidence="6" id="KW-0406">Ion transport</keyword>
<gene>
    <name evidence="9" type="ORF">GNF79_21065</name>
</gene>
<evidence type="ECO:0000256" key="3">
    <source>
        <dbReference type="ARBA" id="ARBA00022475"/>
    </source>
</evidence>
<dbReference type="PANTHER" id="PTHR32024:SF1">
    <property type="entry name" value="KTR SYSTEM POTASSIUM UPTAKE PROTEIN B"/>
    <property type="match status" value="1"/>
</dbReference>
<reference evidence="9" key="1">
    <citation type="submission" date="2019-11" db="EMBL/GenBank/DDBJ databases">
        <title>Characterization of Clostridium perfringens isolates from swine manure treated agricultural soils.</title>
        <authorList>
            <person name="Wushke S.T."/>
        </authorList>
    </citation>
    <scope>NUCLEOTIDE SEQUENCE</scope>
    <source>
        <strain evidence="9">X26</strain>
    </source>
</reference>
<dbReference type="PANTHER" id="PTHR32024">
    <property type="entry name" value="TRK SYSTEM POTASSIUM UPTAKE PROTEIN TRKG-RELATED"/>
    <property type="match status" value="1"/>
</dbReference>
<keyword evidence="5 8" id="KW-1133">Transmembrane helix</keyword>
<evidence type="ECO:0000256" key="8">
    <source>
        <dbReference type="SAM" id="Phobius"/>
    </source>
</evidence>
<proteinExistence type="predicted"/>
<comment type="caution">
    <text evidence="9">The sequence shown here is derived from an EMBL/GenBank/DDBJ whole genome shotgun (WGS) entry which is preliminary data.</text>
</comment>
<evidence type="ECO:0000256" key="6">
    <source>
        <dbReference type="ARBA" id="ARBA00023065"/>
    </source>
</evidence>
<keyword evidence="2" id="KW-0813">Transport</keyword>
<dbReference type="InterPro" id="IPR003445">
    <property type="entry name" value="Cat_transpt"/>
</dbReference>
<evidence type="ECO:0000256" key="5">
    <source>
        <dbReference type="ARBA" id="ARBA00022989"/>
    </source>
</evidence>
<evidence type="ECO:0000256" key="2">
    <source>
        <dbReference type="ARBA" id="ARBA00022448"/>
    </source>
</evidence>
<evidence type="ECO:0000256" key="1">
    <source>
        <dbReference type="ARBA" id="ARBA00004651"/>
    </source>
</evidence>